<dbReference type="EMBL" id="VTPC01000006">
    <property type="protein sequence ID" value="KAF2906171.1"/>
    <property type="molecule type" value="Genomic_DNA"/>
</dbReference>
<accession>A0A8K0DMR9</accession>
<keyword evidence="2" id="KW-1185">Reference proteome</keyword>
<dbReference type="AlphaFoldDB" id="A0A8K0DMR9"/>
<comment type="caution">
    <text evidence="1">The sequence shown here is derived from an EMBL/GenBank/DDBJ whole genome shotgun (WGS) entry which is preliminary data.</text>
</comment>
<proteinExistence type="predicted"/>
<organism evidence="1 2">
    <name type="scientific">Ignelater luminosus</name>
    <name type="common">Cucubano</name>
    <name type="synonym">Pyrophorus luminosus</name>
    <dbReference type="NCBI Taxonomy" id="2038154"/>
    <lineage>
        <taxon>Eukaryota</taxon>
        <taxon>Metazoa</taxon>
        <taxon>Ecdysozoa</taxon>
        <taxon>Arthropoda</taxon>
        <taxon>Hexapoda</taxon>
        <taxon>Insecta</taxon>
        <taxon>Pterygota</taxon>
        <taxon>Neoptera</taxon>
        <taxon>Endopterygota</taxon>
        <taxon>Coleoptera</taxon>
        <taxon>Polyphaga</taxon>
        <taxon>Elateriformia</taxon>
        <taxon>Elateroidea</taxon>
        <taxon>Elateridae</taxon>
        <taxon>Agrypninae</taxon>
        <taxon>Pyrophorini</taxon>
        <taxon>Ignelater</taxon>
    </lineage>
</organism>
<name>A0A8K0DMR9_IGNLU</name>
<gene>
    <name evidence="1" type="ORF">ILUMI_00009</name>
</gene>
<reference evidence="1" key="1">
    <citation type="submission" date="2019-08" db="EMBL/GenBank/DDBJ databases">
        <title>The genome of the North American firefly Photinus pyralis.</title>
        <authorList>
            <consortium name="Photinus pyralis genome working group"/>
            <person name="Fallon T.R."/>
            <person name="Sander Lower S.E."/>
            <person name="Weng J.-K."/>
        </authorList>
    </citation>
    <scope>NUCLEOTIDE SEQUENCE</scope>
    <source>
        <strain evidence="1">TRF0915ILg1</strain>
        <tissue evidence="1">Whole body</tissue>
    </source>
</reference>
<dbReference type="OrthoDB" id="6758591at2759"/>
<sequence>MVSNGFKACGIFPWSVDSIGLSQSIGKNKVRQGDVSQDILPTTSINFQHFSQLVGKVKLKTLKNCAKNEEFKTRDLSEDALILLKIYKEFFRNTKNLQAKSINDTEHNENDTISDQNTAESSLNYNIENYLVWQKTPERTGKKKTERLAYVIASTAFKNVCEDQKKAKTVKELS</sequence>
<dbReference type="Proteomes" id="UP000801492">
    <property type="component" value="Unassembled WGS sequence"/>
</dbReference>
<evidence type="ECO:0000313" key="1">
    <source>
        <dbReference type="EMBL" id="KAF2906171.1"/>
    </source>
</evidence>
<evidence type="ECO:0000313" key="2">
    <source>
        <dbReference type="Proteomes" id="UP000801492"/>
    </source>
</evidence>
<protein>
    <submittedName>
        <fullName evidence="1">Uncharacterized protein</fullName>
    </submittedName>
</protein>